<dbReference type="Proteomes" id="UP000567922">
    <property type="component" value="Unassembled WGS sequence"/>
</dbReference>
<dbReference type="PROSITE" id="PS50977">
    <property type="entry name" value="HTH_TETR_2"/>
    <property type="match status" value="1"/>
</dbReference>
<dbReference type="GO" id="GO:0003677">
    <property type="term" value="F:DNA binding"/>
    <property type="evidence" value="ECO:0007669"/>
    <property type="project" value="UniProtKB-UniRule"/>
</dbReference>
<dbReference type="Pfam" id="PF00440">
    <property type="entry name" value="TetR_N"/>
    <property type="match status" value="1"/>
</dbReference>
<comment type="caution">
    <text evidence="6">The sequence shown here is derived from an EMBL/GenBank/DDBJ whole genome shotgun (WGS) entry which is preliminary data.</text>
</comment>
<evidence type="ECO:0000313" key="7">
    <source>
        <dbReference type="Proteomes" id="UP000567922"/>
    </source>
</evidence>
<keyword evidence="1" id="KW-0805">Transcription regulation</keyword>
<dbReference type="EMBL" id="JACHWS010000001">
    <property type="protein sequence ID" value="MBB3037077.1"/>
    <property type="molecule type" value="Genomic_DNA"/>
</dbReference>
<dbReference type="RefSeq" id="WP_064439049.1">
    <property type="nucleotide sequence ID" value="NZ_BDDI01000002.1"/>
</dbReference>
<dbReference type="InterPro" id="IPR036271">
    <property type="entry name" value="Tet_transcr_reg_TetR-rel_C_sf"/>
</dbReference>
<evidence type="ECO:0000256" key="4">
    <source>
        <dbReference type="PROSITE-ProRule" id="PRU00335"/>
    </source>
</evidence>
<dbReference type="InterPro" id="IPR054156">
    <property type="entry name" value="YxaF_TetR_C"/>
</dbReference>
<dbReference type="Gene3D" id="1.10.357.10">
    <property type="entry name" value="Tetracycline Repressor, domain 2"/>
    <property type="match status" value="1"/>
</dbReference>
<evidence type="ECO:0000313" key="6">
    <source>
        <dbReference type="EMBL" id="MBB3037077.1"/>
    </source>
</evidence>
<accession>A0A839RL27</accession>
<dbReference type="SUPFAM" id="SSF46689">
    <property type="entry name" value="Homeodomain-like"/>
    <property type="match status" value="1"/>
</dbReference>
<keyword evidence="2 4" id="KW-0238">DNA-binding</keyword>
<protein>
    <submittedName>
        <fullName evidence="6">TetR/AcrR family transcriptional repressor of lmrAB and yxaGH operons</fullName>
    </submittedName>
</protein>
<dbReference type="OrthoDB" id="4567939at2"/>
<feature type="domain" description="HTH tetR-type" evidence="5">
    <location>
        <begin position="3"/>
        <end position="63"/>
    </location>
</feature>
<sequence length="196" mass="21085">MTQGPRQRLVTSAIALMCERGVHATGLRELLEHSGTARRSIYQNFPGGKSELIEYATRVAGRHLSRQIAEFLEAGPASGVEALIDDWISTLLETDYVRGCPINAAAQSGPSEPAIQAAAADVFTAWRNQFVGAFVEYAIPIDTAEMIADVTISTIEGAIVQSRASRSISPLANAKEVLIPMIRGFGQSDANLEVRD</sequence>
<organism evidence="6 7">
    <name type="scientific">Hoyosella altamirensis</name>
    <dbReference type="NCBI Taxonomy" id="616997"/>
    <lineage>
        <taxon>Bacteria</taxon>
        <taxon>Bacillati</taxon>
        <taxon>Actinomycetota</taxon>
        <taxon>Actinomycetes</taxon>
        <taxon>Mycobacteriales</taxon>
        <taxon>Hoyosellaceae</taxon>
        <taxon>Hoyosella</taxon>
    </lineage>
</organism>
<evidence type="ECO:0000256" key="3">
    <source>
        <dbReference type="ARBA" id="ARBA00023163"/>
    </source>
</evidence>
<proteinExistence type="predicted"/>
<feature type="DNA-binding region" description="H-T-H motif" evidence="4">
    <location>
        <begin position="26"/>
        <end position="45"/>
    </location>
</feature>
<reference evidence="6 7" key="1">
    <citation type="submission" date="2020-08" db="EMBL/GenBank/DDBJ databases">
        <title>Sequencing the genomes of 1000 actinobacteria strains.</title>
        <authorList>
            <person name="Klenk H.-P."/>
        </authorList>
    </citation>
    <scope>NUCLEOTIDE SEQUENCE [LARGE SCALE GENOMIC DNA]</scope>
    <source>
        <strain evidence="6 7">DSM 45258</strain>
    </source>
</reference>
<keyword evidence="7" id="KW-1185">Reference proteome</keyword>
<dbReference type="InterPro" id="IPR001647">
    <property type="entry name" value="HTH_TetR"/>
</dbReference>
<dbReference type="PANTHER" id="PTHR47506:SF3">
    <property type="entry name" value="HTH-TYPE TRANSCRIPTIONAL REGULATOR LMRA"/>
    <property type="match status" value="1"/>
</dbReference>
<evidence type="ECO:0000256" key="2">
    <source>
        <dbReference type="ARBA" id="ARBA00023125"/>
    </source>
</evidence>
<evidence type="ECO:0000259" key="5">
    <source>
        <dbReference type="PROSITE" id="PS50977"/>
    </source>
</evidence>
<keyword evidence="3" id="KW-0804">Transcription</keyword>
<evidence type="ECO:0000256" key="1">
    <source>
        <dbReference type="ARBA" id="ARBA00023015"/>
    </source>
</evidence>
<dbReference type="Pfam" id="PF21993">
    <property type="entry name" value="TetR_C_13_2"/>
    <property type="match status" value="1"/>
</dbReference>
<dbReference type="AlphaFoldDB" id="A0A839RL27"/>
<dbReference type="InterPro" id="IPR009057">
    <property type="entry name" value="Homeodomain-like_sf"/>
</dbReference>
<dbReference type="SUPFAM" id="SSF48498">
    <property type="entry name" value="Tetracyclin repressor-like, C-terminal domain"/>
    <property type="match status" value="1"/>
</dbReference>
<gene>
    <name evidence="6" type="ORF">FHU29_001511</name>
</gene>
<dbReference type="PANTHER" id="PTHR47506">
    <property type="entry name" value="TRANSCRIPTIONAL REGULATORY PROTEIN"/>
    <property type="match status" value="1"/>
</dbReference>
<name>A0A839RL27_9ACTN</name>